<name>A0ABV5WID8_9BACI</name>
<keyword evidence="1" id="KW-0732">Signal</keyword>
<feature type="signal peptide" evidence="1">
    <location>
        <begin position="1"/>
        <end position="25"/>
    </location>
</feature>
<organism evidence="2 3">
    <name type="scientific">Ectobacillus funiculus</name>
    <dbReference type="NCBI Taxonomy" id="137993"/>
    <lineage>
        <taxon>Bacteria</taxon>
        <taxon>Bacillati</taxon>
        <taxon>Bacillota</taxon>
        <taxon>Bacilli</taxon>
        <taxon>Bacillales</taxon>
        <taxon>Bacillaceae</taxon>
        <taxon>Ectobacillus</taxon>
    </lineage>
</organism>
<proteinExistence type="predicted"/>
<feature type="chain" id="PRO_5045101011" description="DUF4367 domain-containing protein" evidence="1">
    <location>
        <begin position="26"/>
        <end position="177"/>
    </location>
</feature>
<protein>
    <recommendedName>
        <fullName evidence="4">DUF4367 domain-containing protein</fullName>
    </recommendedName>
</protein>
<evidence type="ECO:0008006" key="4">
    <source>
        <dbReference type="Google" id="ProtNLM"/>
    </source>
</evidence>
<evidence type="ECO:0000256" key="1">
    <source>
        <dbReference type="SAM" id="SignalP"/>
    </source>
</evidence>
<dbReference type="RefSeq" id="WP_379950476.1">
    <property type="nucleotide sequence ID" value="NZ_JBHMAF010000108.1"/>
</dbReference>
<comment type="caution">
    <text evidence="2">The sequence shown here is derived from an EMBL/GenBank/DDBJ whole genome shotgun (WGS) entry which is preliminary data.</text>
</comment>
<evidence type="ECO:0000313" key="2">
    <source>
        <dbReference type="EMBL" id="MFB9760147.1"/>
    </source>
</evidence>
<evidence type="ECO:0000313" key="3">
    <source>
        <dbReference type="Proteomes" id="UP001589609"/>
    </source>
</evidence>
<dbReference type="EMBL" id="JBHMAF010000108">
    <property type="protein sequence ID" value="MFB9760147.1"/>
    <property type="molecule type" value="Genomic_DNA"/>
</dbReference>
<gene>
    <name evidence="2" type="ORF">ACFFMS_17425</name>
</gene>
<sequence>MVKNIVTLAVCLLLFMTSSSLSVHAQKQQSFEEFFYGIGYKSVGEAITECNKLFKRNIILPTRIPAVEFTHQFGRCSNLESRQNDEFEIEYLNQNTNEKRYRIAVRPSKHKLQVEQHYRIEETYTLKDKTKAVLLRLREFEILVFEKNGLQYRLGLDGRGLHTSPSEVLVQIANTIK</sequence>
<reference evidence="2 3" key="1">
    <citation type="submission" date="2024-09" db="EMBL/GenBank/DDBJ databases">
        <authorList>
            <person name="Sun Q."/>
            <person name="Mori K."/>
        </authorList>
    </citation>
    <scope>NUCLEOTIDE SEQUENCE [LARGE SCALE GENOMIC DNA]</scope>
    <source>
        <strain evidence="2 3">JCM 11201</strain>
    </source>
</reference>
<keyword evidence="3" id="KW-1185">Reference proteome</keyword>
<accession>A0ABV5WID8</accession>
<dbReference type="Proteomes" id="UP001589609">
    <property type="component" value="Unassembled WGS sequence"/>
</dbReference>